<dbReference type="PROSITE" id="PS50896">
    <property type="entry name" value="LISH"/>
    <property type="match status" value="1"/>
</dbReference>
<dbReference type="Pfam" id="PF11901">
    <property type="entry name" value="DM9"/>
    <property type="match status" value="1"/>
</dbReference>
<dbReference type="Proteomes" id="UP000078492">
    <property type="component" value="Unassembled WGS sequence"/>
</dbReference>
<dbReference type="InterPro" id="IPR056327">
    <property type="entry name" value="ARMC9_CTLH-like_dom"/>
</dbReference>
<organism evidence="7 8">
    <name type="scientific">Trachymyrmex cornetzi</name>
    <dbReference type="NCBI Taxonomy" id="471704"/>
    <lineage>
        <taxon>Eukaryota</taxon>
        <taxon>Metazoa</taxon>
        <taxon>Ecdysozoa</taxon>
        <taxon>Arthropoda</taxon>
        <taxon>Hexapoda</taxon>
        <taxon>Insecta</taxon>
        <taxon>Pterygota</taxon>
        <taxon>Neoptera</taxon>
        <taxon>Endopterygota</taxon>
        <taxon>Hymenoptera</taxon>
        <taxon>Apocrita</taxon>
        <taxon>Aculeata</taxon>
        <taxon>Formicoidea</taxon>
        <taxon>Formicidae</taxon>
        <taxon>Myrmicinae</taxon>
        <taxon>Trachymyrmex</taxon>
    </lineage>
</organism>
<sequence length="1386" mass="158644">ILEEVIRRRLLIDGDGTGDDRRINMLLKSFIKWINSSDVDNTLHERMLSQLAQCEFAQKKSRLVSNMSREELKSYEKLSKEIEVQIEKAKEDIEKTKTELQDAKRVRKNRIEYDVLAKVINEQPDRLETHIKLETLQQELGALKFHSGLFIITILLGRINQMADKNIEVIHKFLLDHNFESTAEALIQEASKIGFQTLEHKLEEVTDPYVQLILCYNTGDYSTFFQLWSNLFSDSIKQYEEYKKLTFYLHIYFAVLPKRKLHANQYKEYDLPSETNTLKLSSIENDLLEKCKESKNIINNKQNNAVEIEKNINSSMKQLQDYLDGDGKDLEYDTELQPFYALPYIEDLYTNTCFSKVLEQHWADELLKNLDLFISRYRQDLNNLDSINSNKTQLQNLVQDHTTMPATKTIAMESGVAQNKTKKNNIPIVPNDRDLPIFLDHDDEEQYCFSNKTNLKSKSTQTHITGSQITINNLREDIINPEESVSSLLKMHKSDKRLIQYNRELAVIKSHLCSIHTNYEKLKVRFHKLHADYHKLIDVAGELTMALENSVKGQDVDIQRTLEICMKIFPDLFNQNIRETSYPSLLQLDRIDVKAITLPKLDVTGVPVSPKLLDYKKIKLHLISGDVKTKLLLLQALRWKITLVQSAEQDEILHEYISRDLLGLHGQIASDNGKSILPCLLTAGEAYARHLLQQFVARLLNTLASFRCGRDYLSVGSSVINVTFACLDNNYADGVDPFACDMMVAMLQKLSLRRQQRIYMIESGLLEWLINHLHDKCRIIGLYRLEYATALLMNLSLHRLAQARASKISSLLMSTLIVLLSIDYSSSLPYINGALNNFLNNPVINEEARKIKRSNISEYLGNNQKSAEIRKHLDHVLRIQRCENVNTPQNDETGDDDNEDLDVLESELDENDPLQNYIGELNGETLLAMCYSVSSKISQETLNTDTTLQQISTLNSIDFYGNQHKNHVCNKHPSYPTLRYNIKMKKKILPKESYTKQATFAKLSDLSNFSLKEQQIVTNGTKKSFSTHKVQSIAKKFVANAIRKNNRYEFDYDNQFRTEISIYRDSSETAVTSSTILVPSRENGQAVRITTVDSLDYRYIPITKNSVSLGIKASHDARIALRTHLGSDSNVYEIIIGGWGNTMSAIKRNNTEPDVAEADTRDILNPDEICDIFIQWSCDGLLSVSREDDFDMPFMSYKDRSPFVINYIGVSTAWGATGEWIIEECQFTSPAIRQQLMDTCHFWVDFSEAFGLPRNAVMASEDGLYIGRAHHQGTVTPGGIRDNVCTIAWGGNGHEKREFQVLCGKDVNWVKSWEGSVPLHALPAGETEDGYALFVGRVLHEGIYHIGKIQPNHQVCYIPLNGQEMPYLEYETLVIHDNYGVECIGR</sequence>
<reference evidence="7 8" key="1">
    <citation type="submission" date="2015-09" db="EMBL/GenBank/DDBJ databases">
        <title>Trachymyrmex cornetzi WGS genome.</title>
        <authorList>
            <person name="Nygaard S."/>
            <person name="Hu H."/>
            <person name="Boomsma J."/>
            <person name="Zhang G."/>
        </authorList>
    </citation>
    <scope>NUCLEOTIDE SEQUENCE [LARGE SCALE GENOMIC DNA]</scope>
    <source>
        <strain evidence="7">Tcor2-1</strain>
        <tissue evidence="7">Whole body</tissue>
    </source>
</reference>
<dbReference type="InterPro" id="IPR040369">
    <property type="entry name" value="ARMC9"/>
</dbReference>
<feature type="domain" description="Farnesoic acid O-methyl transferase" evidence="4">
    <location>
        <begin position="1094"/>
        <end position="1224"/>
    </location>
</feature>
<evidence type="ECO:0000256" key="2">
    <source>
        <dbReference type="ARBA" id="ARBA00023242"/>
    </source>
</evidence>
<dbReference type="GO" id="GO:0005814">
    <property type="term" value="C:centriole"/>
    <property type="evidence" value="ECO:0007669"/>
    <property type="project" value="TreeGrafter"/>
</dbReference>
<evidence type="ECO:0000313" key="8">
    <source>
        <dbReference type="Proteomes" id="UP000078492"/>
    </source>
</evidence>
<evidence type="ECO:0000256" key="1">
    <source>
        <dbReference type="ARBA" id="ARBA00004123"/>
    </source>
</evidence>
<evidence type="ECO:0000313" key="7">
    <source>
        <dbReference type="EMBL" id="KYN18508.1"/>
    </source>
</evidence>
<dbReference type="Pfam" id="PF23138">
    <property type="entry name" value="CTLH_Armc9"/>
    <property type="match status" value="1"/>
</dbReference>
<feature type="domain" description="ARMC9 CTLH-like" evidence="6">
    <location>
        <begin position="210"/>
        <end position="378"/>
    </location>
</feature>
<proteinExistence type="predicted"/>
<keyword evidence="3" id="KW-0175">Coiled coil</keyword>
<feature type="non-terminal residue" evidence="7">
    <location>
        <position position="1"/>
    </location>
</feature>
<dbReference type="PANTHER" id="PTHR14881:SF4">
    <property type="entry name" value="LISH DOMAIN-CONTAINING PROTEIN ARMC9"/>
    <property type="match status" value="1"/>
</dbReference>
<dbReference type="PANTHER" id="PTHR14881">
    <property type="entry name" value="LISH DOMAIN-CONTAINING PROTEIN ARMC9"/>
    <property type="match status" value="1"/>
</dbReference>
<dbReference type="SMART" id="SM00696">
    <property type="entry name" value="DM9"/>
    <property type="match status" value="2"/>
</dbReference>
<evidence type="ECO:0000259" key="4">
    <source>
        <dbReference type="Pfam" id="PF12248"/>
    </source>
</evidence>
<keyword evidence="8" id="KW-1185">Reference proteome</keyword>
<comment type="subcellular location">
    <subcellularLocation>
        <location evidence="1">Nucleus</location>
    </subcellularLocation>
</comment>
<dbReference type="GO" id="GO:0006397">
    <property type="term" value="P:mRNA processing"/>
    <property type="evidence" value="ECO:0007669"/>
    <property type="project" value="InterPro"/>
</dbReference>
<dbReference type="GO" id="GO:0097542">
    <property type="term" value="C:ciliary tip"/>
    <property type="evidence" value="ECO:0007669"/>
    <property type="project" value="TreeGrafter"/>
</dbReference>
<dbReference type="InterPro" id="IPR006594">
    <property type="entry name" value="LisH"/>
</dbReference>
<dbReference type="InterPro" id="IPR006616">
    <property type="entry name" value="DM9_repeat"/>
</dbReference>
<dbReference type="Pfam" id="PF12248">
    <property type="entry name" value="Methyltransf_FA"/>
    <property type="match status" value="1"/>
</dbReference>
<name>A0A195E062_9HYME</name>
<dbReference type="InterPro" id="IPR048959">
    <property type="entry name" value="ARMC9_ARM_dom"/>
</dbReference>
<protein>
    <submittedName>
        <fullName evidence="7">LisH domain-containing protein ARMC9</fullName>
    </submittedName>
</protein>
<dbReference type="GO" id="GO:0000445">
    <property type="term" value="C:THO complex part of transcription export complex"/>
    <property type="evidence" value="ECO:0007669"/>
    <property type="project" value="InterPro"/>
</dbReference>
<keyword evidence="2" id="KW-0539">Nucleus</keyword>
<dbReference type="EMBL" id="KQ979955">
    <property type="protein sequence ID" value="KYN18508.1"/>
    <property type="molecule type" value="Genomic_DNA"/>
</dbReference>
<dbReference type="Pfam" id="PF21050">
    <property type="entry name" value="ARMC9_ARM"/>
    <property type="match status" value="1"/>
</dbReference>
<dbReference type="GO" id="GO:0036064">
    <property type="term" value="C:ciliary basal body"/>
    <property type="evidence" value="ECO:0007669"/>
    <property type="project" value="InterPro"/>
</dbReference>
<dbReference type="InterPro" id="IPR008501">
    <property type="entry name" value="THOC7/Mft1"/>
</dbReference>
<dbReference type="InterPro" id="IPR022041">
    <property type="entry name" value="Methyltransf_FA"/>
</dbReference>
<dbReference type="STRING" id="471704.A0A195E062"/>
<dbReference type="GO" id="GO:0060271">
    <property type="term" value="P:cilium assembly"/>
    <property type="evidence" value="ECO:0007669"/>
    <property type="project" value="InterPro"/>
</dbReference>
<feature type="domain" description="LisH" evidence="5">
    <location>
        <begin position="760"/>
        <end position="878"/>
    </location>
</feature>
<feature type="coiled-coil region" evidence="3">
    <location>
        <begin position="72"/>
        <end position="106"/>
    </location>
</feature>
<gene>
    <name evidence="7" type="ORF">ALC57_09188</name>
</gene>
<evidence type="ECO:0000259" key="6">
    <source>
        <dbReference type="Pfam" id="PF23138"/>
    </source>
</evidence>
<evidence type="ECO:0000256" key="3">
    <source>
        <dbReference type="SAM" id="Coils"/>
    </source>
</evidence>
<evidence type="ECO:0000259" key="5">
    <source>
        <dbReference type="Pfam" id="PF21050"/>
    </source>
</evidence>
<accession>A0A195E062</accession>
<feature type="coiled-coil region" evidence="3">
    <location>
        <begin position="291"/>
        <end position="318"/>
    </location>
</feature>
<dbReference type="Pfam" id="PF05615">
    <property type="entry name" value="THOC7"/>
    <property type="match status" value="1"/>
</dbReference>